<dbReference type="InterPro" id="IPR036165">
    <property type="entry name" value="YefM-like_sf"/>
</dbReference>
<comment type="similarity">
    <text evidence="1">Belongs to the phD/YefM antitoxin family.</text>
</comment>
<reference evidence="2 4" key="1">
    <citation type="submission" date="2016-10" db="EMBL/GenBank/DDBJ databases">
        <authorList>
            <person name="Varghese N."/>
            <person name="Submissions S."/>
        </authorList>
    </citation>
    <scope>NUCLEOTIDE SEQUENCE [LARGE SCALE GENOMIC DNA]</scope>
    <source>
        <strain evidence="2 4">ATCC 43761</strain>
    </source>
</reference>
<dbReference type="EMBL" id="CP123735">
    <property type="protein sequence ID" value="WGO85337.1"/>
    <property type="molecule type" value="Genomic_DNA"/>
</dbReference>
<reference evidence="3" key="3">
    <citation type="submission" date="2023-04" db="EMBL/GenBank/DDBJ databases">
        <authorList>
            <person name="Wang Y."/>
        </authorList>
    </citation>
    <scope>NUCLEOTIDE SEQUENCE</scope>
    <source>
        <strain evidence="3">ZW18</strain>
    </source>
</reference>
<dbReference type="RefSeq" id="WP_013854983.1">
    <property type="nucleotide sequence ID" value="NZ_CP061341.1"/>
</dbReference>
<proteinExistence type="inferred from homology"/>
<evidence type="ECO:0000313" key="4">
    <source>
        <dbReference type="Proteomes" id="UP000181860"/>
    </source>
</evidence>
<evidence type="ECO:0000313" key="5">
    <source>
        <dbReference type="Proteomes" id="UP001242513"/>
    </source>
</evidence>
<organism evidence="3 5">
    <name type="scientific">Lactobacillus kefiranofaciens</name>
    <dbReference type="NCBI Taxonomy" id="267818"/>
    <lineage>
        <taxon>Bacteria</taxon>
        <taxon>Bacillati</taxon>
        <taxon>Bacillota</taxon>
        <taxon>Bacilli</taxon>
        <taxon>Lactobacillales</taxon>
        <taxon>Lactobacillaceae</taxon>
        <taxon>Lactobacillus</taxon>
    </lineage>
</organism>
<name>A0AAX3UCH1_9LACO</name>
<reference evidence="3" key="2">
    <citation type="journal article" date="2022" name="Food Funct.">
        <title>Lactobacillus kefiranofaciens ZW18 from Kefir enhances the anti-tumor effect of anti-programmed cell death 1 (PD-1) immunotherapy by modulating the gut microbiota.</title>
        <authorList>
            <person name="Zhao J."/>
            <person name="Wang Y."/>
            <person name="Wang J."/>
            <person name="Lv M."/>
            <person name="Zhou C."/>
            <person name="Jia L."/>
            <person name="Geng W."/>
        </authorList>
    </citation>
    <scope>NUCLEOTIDE SEQUENCE</scope>
    <source>
        <strain evidence="3">ZW18</strain>
    </source>
</reference>
<keyword evidence="4" id="KW-1185">Reference proteome</keyword>
<sequence>MAQIKPVSELKNYQTVLDKVKKGKPTFLNQDGQLKYALVDINEYDEFITALDLLKRLKNAAALEHYDFDAIKKDLFE</sequence>
<dbReference type="AlphaFoldDB" id="A0AAX3UCH1"/>
<dbReference type="SUPFAM" id="SSF143120">
    <property type="entry name" value="YefM-like"/>
    <property type="match status" value="1"/>
</dbReference>
<accession>A0AAX3UCH1</accession>
<dbReference type="Proteomes" id="UP001242513">
    <property type="component" value="Chromosome"/>
</dbReference>
<dbReference type="Proteomes" id="UP000181860">
    <property type="component" value="Unassembled WGS sequence"/>
</dbReference>
<evidence type="ECO:0000313" key="2">
    <source>
        <dbReference type="EMBL" id="SDA57215.1"/>
    </source>
</evidence>
<evidence type="ECO:0000313" key="3">
    <source>
        <dbReference type="EMBL" id="WGO85337.1"/>
    </source>
</evidence>
<protein>
    <submittedName>
        <fullName evidence="3">Type II toxin-antitoxin system prevent-host-death family antitoxin</fullName>
    </submittedName>
</protein>
<gene>
    <name evidence="3" type="ORF">QEJ78_08125</name>
    <name evidence="2" type="ORF">SAMN02983011_01417</name>
</gene>
<evidence type="ECO:0000256" key="1">
    <source>
        <dbReference type="ARBA" id="ARBA00009981"/>
    </source>
</evidence>
<dbReference type="GeneID" id="72687905"/>
<dbReference type="EMBL" id="FMXC01000014">
    <property type="protein sequence ID" value="SDA57215.1"/>
    <property type="molecule type" value="Genomic_DNA"/>
</dbReference>